<dbReference type="EMBL" id="JABUFE010000018">
    <property type="protein sequence ID" value="NSX56756.1"/>
    <property type="molecule type" value="Genomic_DNA"/>
</dbReference>
<evidence type="ECO:0000256" key="6">
    <source>
        <dbReference type="ARBA" id="ARBA00023136"/>
    </source>
</evidence>
<dbReference type="PANTHER" id="PTHR30065:SF1">
    <property type="entry name" value="SURFACE PRESENTATION OF ANTIGENS PROTEIN SPAR"/>
    <property type="match status" value="1"/>
</dbReference>
<feature type="transmembrane region" description="Helical" evidence="7">
    <location>
        <begin position="130"/>
        <end position="158"/>
    </location>
</feature>
<evidence type="ECO:0000256" key="5">
    <source>
        <dbReference type="ARBA" id="ARBA00022989"/>
    </source>
</evidence>
<evidence type="ECO:0000256" key="1">
    <source>
        <dbReference type="ARBA" id="ARBA00004651"/>
    </source>
</evidence>
<name>A0ABX2IX88_9RHOB</name>
<comment type="caution">
    <text evidence="8">The sequence shown here is derived from an EMBL/GenBank/DDBJ whole genome shotgun (WGS) entry which is preliminary data.</text>
</comment>
<comment type="similarity">
    <text evidence="2 7">Belongs to the FliR/MopE/SpaR family.</text>
</comment>
<reference evidence="8 9" key="1">
    <citation type="submission" date="2020-06" db="EMBL/GenBank/DDBJ databases">
        <title>Sulfitobacter algicola sp. nov., isolated from green algae.</title>
        <authorList>
            <person name="Wang C."/>
        </authorList>
    </citation>
    <scope>NUCLEOTIDE SEQUENCE [LARGE SCALE GENOMIC DNA]</scope>
    <source>
        <strain evidence="8 9">1151</strain>
    </source>
</reference>
<feature type="transmembrane region" description="Helical" evidence="7">
    <location>
        <begin position="225"/>
        <end position="244"/>
    </location>
</feature>
<sequence>MMDQQAFQIFYAELYQFLFHWALAAARILGIMVVFPVFTRVQIGQLIKGGIALAIALPVIDPLGAQISYLNLSGVWQALFVGKEIVVGALFGFLLGIPIWAIQAAGEIIDTQRDVAAEGLDDPSTKSQSSVVASFLGFLTIILFIASGGFQMLIQIHYSSYTFWPLDTYTPRFGDDAIAIAILVLDDILHVGLLTAGPVIVLFMISDISIIGLSKLAPQIASYTLAPFLKNVLFCIFIVAYIQLLPGYILDTFPNVAQMSEKLRVFAPQ</sequence>
<accession>A0ABX2IX88</accession>
<organism evidence="8 9">
    <name type="scientific">Parasulfitobacter algicola</name>
    <dbReference type="NCBI Taxonomy" id="2614809"/>
    <lineage>
        <taxon>Bacteria</taxon>
        <taxon>Pseudomonadati</taxon>
        <taxon>Pseudomonadota</taxon>
        <taxon>Alphaproteobacteria</taxon>
        <taxon>Rhodobacterales</taxon>
        <taxon>Roseobacteraceae</taxon>
        <taxon>Parasulfitobacter</taxon>
    </lineage>
</organism>
<feature type="transmembrane region" description="Helical" evidence="7">
    <location>
        <begin position="46"/>
        <end position="65"/>
    </location>
</feature>
<feature type="transmembrane region" description="Helical" evidence="7">
    <location>
        <begin position="178"/>
        <end position="205"/>
    </location>
</feature>
<dbReference type="PRINTS" id="PR00953">
    <property type="entry name" value="TYPE3IMRPROT"/>
</dbReference>
<evidence type="ECO:0000256" key="4">
    <source>
        <dbReference type="ARBA" id="ARBA00022692"/>
    </source>
</evidence>
<dbReference type="Pfam" id="PF01311">
    <property type="entry name" value="Bac_export_1"/>
    <property type="match status" value="1"/>
</dbReference>
<keyword evidence="3 7" id="KW-1003">Cell membrane</keyword>
<gene>
    <name evidence="8" type="primary">sctT</name>
    <name evidence="8" type="ORF">HRQ87_18390</name>
</gene>
<feature type="transmembrane region" description="Helical" evidence="7">
    <location>
        <begin position="18"/>
        <end position="39"/>
    </location>
</feature>
<dbReference type="PANTHER" id="PTHR30065">
    <property type="entry name" value="FLAGELLAR BIOSYNTHETIC PROTEIN FLIR"/>
    <property type="match status" value="1"/>
</dbReference>
<dbReference type="InterPro" id="IPR002010">
    <property type="entry name" value="T3SS_IM_R"/>
</dbReference>
<keyword evidence="5 7" id="KW-1133">Transmembrane helix</keyword>
<comment type="subcellular location">
    <subcellularLocation>
        <location evidence="1 7">Cell membrane</location>
        <topology evidence="1 7">Multi-pass membrane protein</topology>
    </subcellularLocation>
</comment>
<dbReference type="InterPro" id="IPR006304">
    <property type="entry name" value="T3SS_SpaR/YscT"/>
</dbReference>
<protein>
    <submittedName>
        <fullName evidence="8">Type III secretion system export apparatus subunit SctT</fullName>
    </submittedName>
</protein>
<dbReference type="RefSeq" id="WP_174139908.1">
    <property type="nucleotide sequence ID" value="NZ_JABUFE010000018.1"/>
</dbReference>
<feature type="transmembrane region" description="Helical" evidence="7">
    <location>
        <begin position="85"/>
        <end position="109"/>
    </location>
</feature>
<evidence type="ECO:0000313" key="9">
    <source>
        <dbReference type="Proteomes" id="UP000777935"/>
    </source>
</evidence>
<evidence type="ECO:0000256" key="3">
    <source>
        <dbReference type="ARBA" id="ARBA00022475"/>
    </source>
</evidence>
<evidence type="ECO:0000256" key="7">
    <source>
        <dbReference type="RuleBase" id="RU362072"/>
    </source>
</evidence>
<dbReference type="NCBIfam" id="TIGR01401">
    <property type="entry name" value="fliR_like_III"/>
    <property type="match status" value="1"/>
</dbReference>
<keyword evidence="6 7" id="KW-0472">Membrane</keyword>
<proteinExistence type="inferred from homology"/>
<keyword evidence="9" id="KW-1185">Reference proteome</keyword>
<evidence type="ECO:0000256" key="2">
    <source>
        <dbReference type="ARBA" id="ARBA00009772"/>
    </source>
</evidence>
<dbReference type="Proteomes" id="UP000777935">
    <property type="component" value="Unassembled WGS sequence"/>
</dbReference>
<evidence type="ECO:0000313" key="8">
    <source>
        <dbReference type="EMBL" id="NSX56756.1"/>
    </source>
</evidence>
<keyword evidence="4 7" id="KW-0812">Transmembrane</keyword>